<gene>
    <name evidence="13" type="ORF">EUX57_16975</name>
</gene>
<organism evidence="13 14">
    <name type="scientific">Pseudomonas orientalis</name>
    <dbReference type="NCBI Taxonomy" id="76758"/>
    <lineage>
        <taxon>Bacteria</taxon>
        <taxon>Pseudomonadati</taxon>
        <taxon>Pseudomonadota</taxon>
        <taxon>Gammaproteobacteria</taxon>
        <taxon>Pseudomonadales</taxon>
        <taxon>Pseudomonadaceae</taxon>
        <taxon>Pseudomonas</taxon>
    </lineage>
</organism>
<evidence type="ECO:0000259" key="12">
    <source>
        <dbReference type="Pfam" id="PF01435"/>
    </source>
</evidence>
<dbReference type="InterPro" id="IPR001915">
    <property type="entry name" value="Peptidase_M48"/>
</dbReference>
<dbReference type="Pfam" id="PF01435">
    <property type="entry name" value="Peptidase_M48"/>
    <property type="match status" value="1"/>
</dbReference>
<evidence type="ECO:0000313" key="13">
    <source>
        <dbReference type="EMBL" id="RZI30537.1"/>
    </source>
</evidence>
<keyword evidence="8 11" id="KW-1133">Transmembrane helix</keyword>
<evidence type="ECO:0000256" key="3">
    <source>
        <dbReference type="ARBA" id="ARBA00022670"/>
    </source>
</evidence>
<comment type="caution">
    <text evidence="13">The sequence shown here is derived from an EMBL/GenBank/DDBJ whole genome shotgun (WGS) entry which is preliminary data.</text>
</comment>
<keyword evidence="4 11" id="KW-0812">Transmembrane</keyword>
<evidence type="ECO:0000256" key="6">
    <source>
        <dbReference type="ARBA" id="ARBA00022801"/>
    </source>
</evidence>
<keyword evidence="6" id="KW-0378">Hydrolase</keyword>
<evidence type="ECO:0000256" key="8">
    <source>
        <dbReference type="ARBA" id="ARBA00022989"/>
    </source>
</evidence>
<dbReference type="Gene3D" id="3.30.2010.10">
    <property type="entry name" value="Metalloproteases ('zincins'), catalytic domain"/>
    <property type="match status" value="1"/>
</dbReference>
<evidence type="ECO:0000256" key="11">
    <source>
        <dbReference type="SAM" id="Phobius"/>
    </source>
</evidence>
<dbReference type="GO" id="GO:0046872">
    <property type="term" value="F:metal ion binding"/>
    <property type="evidence" value="ECO:0007669"/>
    <property type="project" value="UniProtKB-KW"/>
</dbReference>
<dbReference type="InterPro" id="IPR050083">
    <property type="entry name" value="HtpX_protease"/>
</dbReference>
<feature type="transmembrane region" description="Helical" evidence="11">
    <location>
        <begin position="44"/>
        <end position="64"/>
    </location>
</feature>
<keyword evidence="5" id="KW-0479">Metal-binding</keyword>
<dbReference type="GO" id="GO:0006508">
    <property type="term" value="P:proteolysis"/>
    <property type="evidence" value="ECO:0007669"/>
    <property type="project" value="UniProtKB-KW"/>
</dbReference>
<dbReference type="AlphaFoldDB" id="A0A4Q7CYT4"/>
<comment type="cofactor">
    <cofactor evidence="1">
        <name>Zn(2+)</name>
        <dbReference type="ChEBI" id="CHEBI:29105"/>
    </cofactor>
</comment>
<evidence type="ECO:0000256" key="10">
    <source>
        <dbReference type="ARBA" id="ARBA00023136"/>
    </source>
</evidence>
<evidence type="ECO:0000256" key="1">
    <source>
        <dbReference type="ARBA" id="ARBA00001947"/>
    </source>
</evidence>
<protein>
    <recommendedName>
        <fullName evidence="12">Peptidase M48 domain-containing protein</fullName>
    </recommendedName>
</protein>
<name>A0A4Q7CYT4_9PSED</name>
<evidence type="ECO:0000256" key="5">
    <source>
        <dbReference type="ARBA" id="ARBA00022723"/>
    </source>
</evidence>
<dbReference type="PANTHER" id="PTHR43221:SF2">
    <property type="entry name" value="PROTEASE HTPX HOMOLOG"/>
    <property type="match status" value="1"/>
</dbReference>
<evidence type="ECO:0000256" key="2">
    <source>
        <dbReference type="ARBA" id="ARBA00022475"/>
    </source>
</evidence>
<evidence type="ECO:0000256" key="9">
    <source>
        <dbReference type="ARBA" id="ARBA00023049"/>
    </source>
</evidence>
<proteinExistence type="predicted"/>
<dbReference type="RefSeq" id="WP_130138716.1">
    <property type="nucleotide sequence ID" value="NZ_SGFE01000033.1"/>
</dbReference>
<reference evidence="13 14" key="1">
    <citation type="submission" date="2019-02" db="EMBL/GenBank/DDBJ databases">
        <title>Pseudomonas spp from wheat grain.</title>
        <authorList>
            <person name="Cho G.-S."/>
            <person name="Franz C.M.A.P."/>
        </authorList>
    </citation>
    <scope>NUCLEOTIDE SEQUENCE [LARGE SCALE GENOMIC DNA]</scope>
    <source>
        <strain evidence="13 14">133NRW</strain>
    </source>
</reference>
<feature type="transmembrane region" description="Helical" evidence="11">
    <location>
        <begin position="14"/>
        <end position="38"/>
    </location>
</feature>
<feature type="transmembrane region" description="Helical" evidence="11">
    <location>
        <begin position="199"/>
        <end position="216"/>
    </location>
</feature>
<keyword evidence="10 11" id="KW-0472">Membrane</keyword>
<dbReference type="GO" id="GO:0004222">
    <property type="term" value="F:metalloendopeptidase activity"/>
    <property type="evidence" value="ECO:0007669"/>
    <property type="project" value="InterPro"/>
</dbReference>
<dbReference type="Proteomes" id="UP000293369">
    <property type="component" value="Unassembled WGS sequence"/>
</dbReference>
<evidence type="ECO:0000256" key="7">
    <source>
        <dbReference type="ARBA" id="ARBA00022833"/>
    </source>
</evidence>
<evidence type="ECO:0000313" key="14">
    <source>
        <dbReference type="Proteomes" id="UP000293369"/>
    </source>
</evidence>
<keyword evidence="9" id="KW-0482">Metalloprotease</keyword>
<keyword evidence="3" id="KW-0645">Protease</keyword>
<feature type="domain" description="Peptidase M48" evidence="12">
    <location>
        <begin position="92"/>
        <end position="296"/>
    </location>
</feature>
<keyword evidence="7" id="KW-0862">Zinc</keyword>
<accession>A0A4Q7CYT4</accession>
<evidence type="ECO:0000256" key="4">
    <source>
        <dbReference type="ARBA" id="ARBA00022692"/>
    </source>
</evidence>
<dbReference type="EMBL" id="SGFE01000033">
    <property type="protein sequence ID" value="RZI30537.1"/>
    <property type="molecule type" value="Genomic_DNA"/>
</dbReference>
<sequence length="612" mass="67720">MNFFEHQDRARRNAIYRVLLVTVIVLTPALFGVFLSTWFDEIHWYEPLLISAVILPFIAAGYWFQGRKLKKGGSAIAESFGGVLISAEPVAQDNRWLLDIVEEMAIASGSHVPLVYMMNQGCINALAAGRTPKDSVICVTFGATVMFNREEMQAVVAHLFSQIHNNDMRSDARMTGVYLGVAWFTLLLLPVAASGVIGASLFFLAAGWAYLTYFAMSRVNRQRKFLADATAAQFTRHPQSVASALMKIGGHPPSSFLTCCQETENFLPMFFAAPFRKFSQRSISPHPPLAKRIARLYPEWDGEYPDVPPLETLMGDDEQAQENRRRWEVLGAVAIAARGLNSTQEDPAQRYQTQATQSMIPYEAWSVAGDPAGAQALIYSLLLCVQPALRARQLKLLQEILDPQVAHFLPGLDAPVRGLDRYLRLSLLDLCVPALKQLPTDQYTVFTHTMRSLVAVDSRGLFGGWALINILDAQVLPKPTIKRRSTLEQQEDNITLLLGILALTGQRSQAQIELAYYRACDVLPFYTAPMKTLKEGASLDALDKPLKGLQQLQPEDKAILMEAVAVCIENDGHITPEEIELARAIAAILDCPMPEGLQTPPIAEDEASPLPA</sequence>
<keyword evidence="2" id="KW-1003">Cell membrane</keyword>
<dbReference type="PANTHER" id="PTHR43221">
    <property type="entry name" value="PROTEASE HTPX"/>
    <property type="match status" value="1"/>
</dbReference>